<dbReference type="InterPro" id="IPR000551">
    <property type="entry name" value="MerR-type_HTH_dom"/>
</dbReference>
<accession>A0A9E2W7Y4</accession>
<evidence type="ECO:0000313" key="3">
    <source>
        <dbReference type="EMBL" id="MBV4357107.1"/>
    </source>
</evidence>
<protein>
    <submittedName>
        <fullName evidence="3">MerR family transcriptional regulator</fullName>
    </submittedName>
</protein>
<feature type="region of interest" description="Disordered" evidence="1">
    <location>
        <begin position="12"/>
        <end position="39"/>
    </location>
</feature>
<dbReference type="Proteomes" id="UP000812270">
    <property type="component" value="Unassembled WGS sequence"/>
</dbReference>
<evidence type="ECO:0000256" key="1">
    <source>
        <dbReference type="SAM" id="MobiDB-lite"/>
    </source>
</evidence>
<dbReference type="AlphaFoldDB" id="A0A9E2W7Y4"/>
<proteinExistence type="predicted"/>
<gene>
    <name evidence="3" type="ORF">KTO63_08125</name>
</gene>
<dbReference type="GO" id="GO:0006355">
    <property type="term" value="P:regulation of DNA-templated transcription"/>
    <property type="evidence" value="ECO:0007669"/>
    <property type="project" value="InterPro"/>
</dbReference>
<organism evidence="3 4">
    <name type="scientific">Pinibacter aurantiacus</name>
    <dbReference type="NCBI Taxonomy" id="2851599"/>
    <lineage>
        <taxon>Bacteria</taxon>
        <taxon>Pseudomonadati</taxon>
        <taxon>Bacteroidota</taxon>
        <taxon>Chitinophagia</taxon>
        <taxon>Chitinophagales</taxon>
        <taxon>Chitinophagaceae</taxon>
        <taxon>Pinibacter</taxon>
    </lineage>
</organism>
<sequence>MPTAKIHVTMPTTMPKTTRGRKPKAASSLPKQPGKRGRKSFKEMNAEVDLINIPDDEVLFQKQYYSIGEVAEMFHVNYSLLRLWANEFDGFLQPKKNRKGDRFFRPVDVKNIHMIYHLLREKKYTMEGAKDYIKNQKKKADQQFEITVSLQKLKAFLLELKANM</sequence>
<dbReference type="EMBL" id="JAHSPG010000003">
    <property type="protein sequence ID" value="MBV4357107.1"/>
    <property type="molecule type" value="Genomic_DNA"/>
</dbReference>
<dbReference type="GO" id="GO:0003677">
    <property type="term" value="F:DNA binding"/>
    <property type="evidence" value="ECO:0007669"/>
    <property type="project" value="InterPro"/>
</dbReference>
<comment type="caution">
    <text evidence="3">The sequence shown here is derived from an EMBL/GenBank/DDBJ whole genome shotgun (WGS) entry which is preliminary data.</text>
</comment>
<evidence type="ECO:0000259" key="2">
    <source>
        <dbReference type="Pfam" id="PF13411"/>
    </source>
</evidence>
<dbReference type="Pfam" id="PF13411">
    <property type="entry name" value="MerR_1"/>
    <property type="match status" value="1"/>
</dbReference>
<keyword evidence="4" id="KW-1185">Reference proteome</keyword>
<reference evidence="3" key="1">
    <citation type="submission" date="2021-06" db="EMBL/GenBank/DDBJ databases">
        <authorList>
            <person name="Huq M.A."/>
        </authorList>
    </citation>
    <scope>NUCLEOTIDE SEQUENCE</scope>
    <source>
        <strain evidence="3">MAH-26</strain>
    </source>
</reference>
<name>A0A9E2W7Y4_9BACT</name>
<evidence type="ECO:0000313" key="4">
    <source>
        <dbReference type="Proteomes" id="UP000812270"/>
    </source>
</evidence>
<feature type="domain" description="HTH merR-type" evidence="2">
    <location>
        <begin position="65"/>
        <end position="135"/>
    </location>
</feature>